<dbReference type="InterPro" id="IPR050250">
    <property type="entry name" value="Macrolide_Exporter_MacB"/>
</dbReference>
<evidence type="ECO:0000259" key="7">
    <source>
        <dbReference type="Pfam" id="PF02687"/>
    </source>
</evidence>
<protein>
    <submittedName>
        <fullName evidence="9">FtsX-like permease family protein</fullName>
    </submittedName>
</protein>
<feature type="domain" description="ABC3 transporter permease C-terminal" evidence="7">
    <location>
        <begin position="688"/>
        <end position="800"/>
    </location>
</feature>
<reference evidence="9 10" key="1">
    <citation type="submission" date="2020-01" db="EMBL/GenBank/DDBJ databases">
        <authorList>
            <person name="Kim M."/>
        </authorList>
    </citation>
    <scope>NUCLEOTIDE SEQUENCE [LARGE SCALE GENOMIC DNA]</scope>
    <source>
        <strain evidence="9 10">BT10</strain>
    </source>
</reference>
<dbReference type="PROSITE" id="PS51257">
    <property type="entry name" value="PROKAR_LIPOPROTEIN"/>
    <property type="match status" value="1"/>
</dbReference>
<evidence type="ECO:0000256" key="3">
    <source>
        <dbReference type="ARBA" id="ARBA00022692"/>
    </source>
</evidence>
<feature type="transmembrane region" description="Helical" evidence="6">
    <location>
        <begin position="21"/>
        <end position="41"/>
    </location>
</feature>
<comment type="subcellular location">
    <subcellularLocation>
        <location evidence="1">Cell membrane</location>
        <topology evidence="1">Multi-pass membrane protein</topology>
    </subcellularLocation>
</comment>
<gene>
    <name evidence="9" type="ORF">GU926_06145</name>
</gene>
<accession>A0A6P1NYJ6</accession>
<feature type="transmembrane region" description="Helical" evidence="6">
    <location>
        <begin position="771"/>
        <end position="797"/>
    </location>
</feature>
<proteinExistence type="predicted"/>
<dbReference type="Pfam" id="PF12704">
    <property type="entry name" value="MacB_PCD"/>
    <property type="match status" value="2"/>
</dbReference>
<feature type="domain" description="MacB-like periplasmic core" evidence="8">
    <location>
        <begin position="20"/>
        <end position="245"/>
    </location>
</feature>
<dbReference type="Pfam" id="PF02687">
    <property type="entry name" value="FtsX"/>
    <property type="match status" value="2"/>
</dbReference>
<evidence type="ECO:0000313" key="9">
    <source>
        <dbReference type="EMBL" id="QHL87038.1"/>
    </source>
</evidence>
<feature type="domain" description="ABC3 transporter permease C-terminal" evidence="7">
    <location>
        <begin position="300"/>
        <end position="413"/>
    </location>
</feature>
<feature type="transmembrane region" description="Helical" evidence="6">
    <location>
        <begin position="293"/>
        <end position="316"/>
    </location>
</feature>
<feature type="transmembrane region" description="Helical" evidence="6">
    <location>
        <begin position="433"/>
        <end position="457"/>
    </location>
</feature>
<dbReference type="RefSeq" id="WP_160690028.1">
    <property type="nucleotide sequence ID" value="NZ_CP047897.1"/>
</dbReference>
<feature type="transmembrane region" description="Helical" evidence="6">
    <location>
        <begin position="684"/>
        <end position="708"/>
    </location>
</feature>
<dbReference type="KEGG" id="nib:GU926_06145"/>
<dbReference type="InterPro" id="IPR025857">
    <property type="entry name" value="MacB_PCD"/>
</dbReference>
<keyword evidence="2" id="KW-1003">Cell membrane</keyword>
<evidence type="ECO:0000256" key="6">
    <source>
        <dbReference type="SAM" id="Phobius"/>
    </source>
</evidence>
<keyword evidence="3 6" id="KW-0812">Transmembrane</keyword>
<dbReference type="EMBL" id="CP047897">
    <property type="protein sequence ID" value="QHL87038.1"/>
    <property type="molecule type" value="Genomic_DNA"/>
</dbReference>
<name>A0A6P1NYJ6_9BACT</name>
<organism evidence="9 10">
    <name type="scientific">Nibribacter ruber</name>
    <dbReference type="NCBI Taxonomy" id="2698458"/>
    <lineage>
        <taxon>Bacteria</taxon>
        <taxon>Pseudomonadati</taxon>
        <taxon>Bacteroidota</taxon>
        <taxon>Cytophagia</taxon>
        <taxon>Cytophagales</taxon>
        <taxon>Hymenobacteraceae</taxon>
        <taxon>Nibribacter</taxon>
    </lineage>
</organism>
<dbReference type="GO" id="GO:0022857">
    <property type="term" value="F:transmembrane transporter activity"/>
    <property type="evidence" value="ECO:0007669"/>
    <property type="project" value="TreeGrafter"/>
</dbReference>
<feature type="transmembrane region" description="Helical" evidence="6">
    <location>
        <begin position="736"/>
        <end position="759"/>
    </location>
</feature>
<evidence type="ECO:0000313" key="10">
    <source>
        <dbReference type="Proteomes" id="UP000464214"/>
    </source>
</evidence>
<dbReference type="PANTHER" id="PTHR30572:SF18">
    <property type="entry name" value="ABC-TYPE MACROLIDE FAMILY EXPORT SYSTEM PERMEASE COMPONENT 2"/>
    <property type="match status" value="1"/>
</dbReference>
<evidence type="ECO:0000256" key="2">
    <source>
        <dbReference type="ARBA" id="ARBA00022475"/>
    </source>
</evidence>
<evidence type="ECO:0000259" key="8">
    <source>
        <dbReference type="Pfam" id="PF12704"/>
    </source>
</evidence>
<evidence type="ECO:0000256" key="4">
    <source>
        <dbReference type="ARBA" id="ARBA00022989"/>
    </source>
</evidence>
<evidence type="ECO:0000256" key="5">
    <source>
        <dbReference type="ARBA" id="ARBA00023136"/>
    </source>
</evidence>
<dbReference type="AlphaFoldDB" id="A0A6P1NYJ6"/>
<dbReference type="PANTHER" id="PTHR30572">
    <property type="entry name" value="MEMBRANE COMPONENT OF TRANSPORTER-RELATED"/>
    <property type="match status" value="1"/>
</dbReference>
<keyword evidence="4 6" id="KW-1133">Transmembrane helix</keyword>
<feature type="transmembrane region" description="Helical" evidence="6">
    <location>
        <begin position="390"/>
        <end position="412"/>
    </location>
</feature>
<feature type="domain" description="MacB-like periplasmic core" evidence="8">
    <location>
        <begin position="497"/>
        <end position="647"/>
    </location>
</feature>
<dbReference type="GO" id="GO:0005886">
    <property type="term" value="C:plasma membrane"/>
    <property type="evidence" value="ECO:0007669"/>
    <property type="project" value="UniProtKB-SubCell"/>
</dbReference>
<sequence length="807" mass="90463">MLKNYFKIAWRNLLRNPAYSAINIVGLATGISACLLIFLFVQHELTYDHEIPGSENIYRINSNINFQGKNDHFGLSPRPLAQAIKEVIPEVKQSTRLSTIDKQTLWVDQKPFLEDHLVFADSTFFEVIPYTFLAGDPATALDAPKTIVLTEELATKLFGGAQQAMGQFISFTRNTHQVTGVVKGYKHSHLPISAFLSQTTREEALRLGKDSTAAVFEESHWLAIGYYTYFTLYTPESMPVFEQKLAQLVKSTIEPWIREQKLSATMRFEVQPIREIHLGGQFEHELSPPGNKAYVYIFSLVAVFLLLIACINYMNLATARSAKRAREVGLRKVVGADRYQIIKQFLGESILLTLLSLILALAMTEISIPLFNQLTDKEFTLSSFLSRNFILTLLGILLFVGLAAGSYPAFFLSSFRPVEVLKSDKSPRSGSSWLRRTLVVLQFTISLVLIIGTAVVYSQLQFLKNKNLGFDKEHVLAINLPAGDTTVARHLNVVMDQLRQHPNITSVARTGNIPGEDLGRLLVLVEDEKGQQPVDKTMNVMFVEEGYLELLGIQLKEGRYFDQDLASDEKGAVILNEAAAQWLGYAQPLGKKIQLIDYDARVIGVTKDFHYASLHSSIEPLILVPIKNSNGYLLTKMKAADMAQTVAFVEQKWKAFAPRYPMESFFLDDYFAQQYRAEEKMLAIFGYFAALTILIACLGLFGLASFTAEQRTKEIGIRKVLGSTVWEIVLLLSKDFALLVMVAIGLALPLAWLGMRYWLQDFAYRVPMSAWLFVSAALVALCIALMTVGVQAARAAWLNPIKALRSE</sequence>
<feature type="transmembrane region" description="Helical" evidence="6">
    <location>
        <begin position="350"/>
        <end position="370"/>
    </location>
</feature>
<evidence type="ECO:0000256" key="1">
    <source>
        <dbReference type="ARBA" id="ARBA00004651"/>
    </source>
</evidence>
<dbReference type="InterPro" id="IPR003838">
    <property type="entry name" value="ABC3_permease_C"/>
</dbReference>
<keyword evidence="10" id="KW-1185">Reference proteome</keyword>
<dbReference type="Proteomes" id="UP000464214">
    <property type="component" value="Chromosome"/>
</dbReference>
<keyword evidence="5 6" id="KW-0472">Membrane</keyword>